<keyword evidence="2" id="KW-0378">Hydrolase</keyword>
<dbReference type="PANTHER" id="PTHR31793:SF27">
    <property type="entry name" value="NOVEL THIOESTERASE SUPERFAMILY DOMAIN AND SAPOSIN A-TYPE DOMAIN CONTAINING PROTEIN (0610012H03RIK)"/>
    <property type="match status" value="1"/>
</dbReference>
<dbReference type="InterPro" id="IPR006684">
    <property type="entry name" value="YbgC/YbaW"/>
</dbReference>
<dbReference type="Pfam" id="PF13279">
    <property type="entry name" value="4HBT_2"/>
    <property type="match status" value="1"/>
</dbReference>
<keyword evidence="4" id="KW-1185">Reference proteome</keyword>
<accession>A0ABQ1SKA5</accession>
<organism evidence="3 4">
    <name type="scientific">Psychroflexus planctonicus</name>
    <dbReference type="NCBI Taxonomy" id="1526575"/>
    <lineage>
        <taxon>Bacteria</taxon>
        <taxon>Pseudomonadati</taxon>
        <taxon>Bacteroidota</taxon>
        <taxon>Flavobacteriia</taxon>
        <taxon>Flavobacteriales</taxon>
        <taxon>Flavobacteriaceae</taxon>
        <taxon>Psychroflexus</taxon>
    </lineage>
</organism>
<dbReference type="Proteomes" id="UP000599179">
    <property type="component" value="Unassembled WGS sequence"/>
</dbReference>
<dbReference type="PIRSF" id="PIRSF003230">
    <property type="entry name" value="YbgC"/>
    <property type="match status" value="1"/>
</dbReference>
<protein>
    <submittedName>
        <fullName evidence="3">Thioesterase</fullName>
    </submittedName>
</protein>
<evidence type="ECO:0000313" key="3">
    <source>
        <dbReference type="EMBL" id="GGE44075.1"/>
    </source>
</evidence>
<dbReference type="Gene3D" id="3.10.129.10">
    <property type="entry name" value="Hotdog Thioesterase"/>
    <property type="match status" value="1"/>
</dbReference>
<dbReference type="InterPro" id="IPR029069">
    <property type="entry name" value="HotDog_dom_sf"/>
</dbReference>
<reference evidence="4" key="1">
    <citation type="journal article" date="2019" name="Int. J. Syst. Evol. Microbiol.">
        <title>The Global Catalogue of Microorganisms (GCM) 10K type strain sequencing project: providing services to taxonomists for standard genome sequencing and annotation.</title>
        <authorList>
            <consortium name="The Broad Institute Genomics Platform"/>
            <consortium name="The Broad Institute Genome Sequencing Center for Infectious Disease"/>
            <person name="Wu L."/>
            <person name="Ma J."/>
        </authorList>
    </citation>
    <scope>NUCLEOTIDE SEQUENCE [LARGE SCALE GENOMIC DNA]</scope>
    <source>
        <strain evidence="4">CGMCC 1.12931</strain>
    </source>
</reference>
<dbReference type="PANTHER" id="PTHR31793">
    <property type="entry name" value="4-HYDROXYBENZOYL-COA THIOESTERASE FAMILY MEMBER"/>
    <property type="match status" value="1"/>
</dbReference>
<dbReference type="SUPFAM" id="SSF54637">
    <property type="entry name" value="Thioesterase/thiol ester dehydrase-isomerase"/>
    <property type="match status" value="1"/>
</dbReference>
<gene>
    <name evidence="3" type="ORF">GCM10010832_25150</name>
</gene>
<dbReference type="InterPro" id="IPR050563">
    <property type="entry name" value="4-hydroxybenzoyl-CoA_TE"/>
</dbReference>
<sequence length="134" mass="15602">MKKISSTEIEVRYAETDQMGVVHHGVYPQYLELGRVSWLHQFGLHYQKMEDQGILLPVYNLQISYLASAKFGDVLEVETQLKEQPKVRITFLYKIFNNQNKQLLIEASTTLVFVDAKTKKPMRCPAFLLKKFGY</sequence>
<evidence type="ECO:0000256" key="1">
    <source>
        <dbReference type="ARBA" id="ARBA00005953"/>
    </source>
</evidence>
<evidence type="ECO:0000256" key="2">
    <source>
        <dbReference type="ARBA" id="ARBA00022801"/>
    </source>
</evidence>
<comment type="caution">
    <text evidence="3">The sequence shown here is derived from an EMBL/GenBank/DDBJ whole genome shotgun (WGS) entry which is preliminary data.</text>
</comment>
<proteinExistence type="inferred from homology"/>
<name>A0ABQ1SKA5_9FLAO</name>
<dbReference type="CDD" id="cd00586">
    <property type="entry name" value="4HBT"/>
    <property type="match status" value="1"/>
</dbReference>
<dbReference type="NCBIfam" id="TIGR00051">
    <property type="entry name" value="YbgC/FadM family acyl-CoA thioesterase"/>
    <property type="match status" value="1"/>
</dbReference>
<dbReference type="RefSeq" id="WP_188459507.1">
    <property type="nucleotide sequence ID" value="NZ_BMGM01000013.1"/>
</dbReference>
<dbReference type="EMBL" id="BMGM01000013">
    <property type="protein sequence ID" value="GGE44075.1"/>
    <property type="molecule type" value="Genomic_DNA"/>
</dbReference>
<comment type="similarity">
    <text evidence="1">Belongs to the 4-hydroxybenzoyl-CoA thioesterase family.</text>
</comment>
<evidence type="ECO:0000313" key="4">
    <source>
        <dbReference type="Proteomes" id="UP000599179"/>
    </source>
</evidence>